<organism evidence="1 2">
    <name type="scientific">Leptospira meyeri</name>
    <dbReference type="NCBI Taxonomy" id="29508"/>
    <lineage>
        <taxon>Bacteria</taxon>
        <taxon>Pseudomonadati</taxon>
        <taxon>Spirochaetota</taxon>
        <taxon>Spirochaetia</taxon>
        <taxon>Leptospirales</taxon>
        <taxon>Leptospiraceae</taxon>
        <taxon>Leptospira</taxon>
    </lineage>
</organism>
<name>A0A4R8MW20_LEPME</name>
<protein>
    <submittedName>
        <fullName evidence="1">CDP-glycerol:poly(Glycerophosphate) glycerophosphotransferase</fullName>
    </submittedName>
</protein>
<dbReference type="RefSeq" id="WP_004784017.1">
    <property type="nucleotide sequence ID" value="NZ_SORO01000001.1"/>
</dbReference>
<proteinExistence type="predicted"/>
<dbReference type="EMBL" id="SORO01000001">
    <property type="protein sequence ID" value="TDY71186.1"/>
    <property type="molecule type" value="Genomic_DNA"/>
</dbReference>
<dbReference type="GO" id="GO:0016020">
    <property type="term" value="C:membrane"/>
    <property type="evidence" value="ECO:0007669"/>
    <property type="project" value="InterPro"/>
</dbReference>
<sequence length="334" mass="38435">MKKFSLLPNLSGKGVFVFSDPGGAKPVLAFLKLNHKLQNYKVFSDRSYDFFSDFDIPVTIYTEGDELKFGDTFDADFLFTGTSVNSSIEVKFIKAFKERKIKTYSFIDHYTRILPRYEWEGDYYFSDVICVLDEVAEKIVRLEIPNADVIVSGNYFQEYIRNWIPKVSRETFLQNLGIANTKKIILFAPDPISRANHLDRYGKSEYGFDEYSVFQNLLRALPKESQSEYVVVIKMHPNQDKETFLSFIKDSGANVIIGDQFHTLTLLYYSNIIVGMFSNILIEGNILGAKVIRCLIDLKCDDPFEGKNVGEPAYELNQMKDLILNYLNDQDDSK</sequence>
<dbReference type="GO" id="GO:0047355">
    <property type="term" value="F:CDP-glycerol glycerophosphotransferase activity"/>
    <property type="evidence" value="ECO:0007669"/>
    <property type="project" value="InterPro"/>
</dbReference>
<evidence type="ECO:0000313" key="2">
    <source>
        <dbReference type="Proteomes" id="UP000294684"/>
    </source>
</evidence>
<dbReference type="Proteomes" id="UP000294684">
    <property type="component" value="Unassembled WGS sequence"/>
</dbReference>
<dbReference type="OrthoDB" id="337522at2"/>
<dbReference type="STRING" id="1193051.LEP1GSC017_3827"/>
<dbReference type="InterPro" id="IPR007554">
    <property type="entry name" value="Glycerophosphate_synth"/>
</dbReference>
<accession>A0A4R8MW20</accession>
<dbReference type="GeneID" id="79825499"/>
<gene>
    <name evidence="1" type="ORF">CLV96_0141</name>
</gene>
<dbReference type="InterPro" id="IPR043148">
    <property type="entry name" value="TagF_C"/>
</dbReference>
<keyword evidence="2" id="KW-1185">Reference proteome</keyword>
<dbReference type="AlphaFoldDB" id="A0A4R8MW20"/>
<keyword evidence="1" id="KW-0808">Transferase</keyword>
<reference evidence="1 2" key="1">
    <citation type="submission" date="2019-03" db="EMBL/GenBank/DDBJ databases">
        <title>Genomic Encyclopedia of Archaeal and Bacterial Type Strains, Phase II (KMG-II): from individual species to whole genera.</title>
        <authorList>
            <person name="Goeker M."/>
        </authorList>
    </citation>
    <scope>NUCLEOTIDE SEQUENCE [LARGE SCALE GENOMIC DNA]</scope>
    <source>
        <strain evidence="1 2">DSM 21537</strain>
    </source>
</reference>
<dbReference type="Gene3D" id="3.40.50.12580">
    <property type="match status" value="1"/>
</dbReference>
<comment type="caution">
    <text evidence="1">The sequence shown here is derived from an EMBL/GenBank/DDBJ whole genome shotgun (WGS) entry which is preliminary data.</text>
</comment>
<evidence type="ECO:0000313" key="1">
    <source>
        <dbReference type="EMBL" id="TDY71186.1"/>
    </source>
</evidence>
<dbReference type="SUPFAM" id="SSF53756">
    <property type="entry name" value="UDP-Glycosyltransferase/glycogen phosphorylase"/>
    <property type="match status" value="1"/>
</dbReference>
<dbReference type="Pfam" id="PF04464">
    <property type="entry name" value="Glyphos_transf"/>
    <property type="match status" value="1"/>
</dbReference>